<evidence type="ECO:0000313" key="3">
    <source>
        <dbReference type="Proteomes" id="UP001500837"/>
    </source>
</evidence>
<feature type="transmembrane region" description="Helical" evidence="1">
    <location>
        <begin position="21"/>
        <end position="43"/>
    </location>
</feature>
<evidence type="ECO:0000313" key="2">
    <source>
        <dbReference type="EMBL" id="GAA0305634.1"/>
    </source>
</evidence>
<sequence>MLRPGGGRPGLLKIVRRCATVTTTAIATALCSASVIAGATLLSSSKWEMVGAAFLGAAGMAALWSVSLV</sequence>
<gene>
    <name evidence="2" type="ORF">GCM10009066_19380</name>
</gene>
<keyword evidence="3" id="KW-1185">Reference proteome</keyword>
<dbReference type="Proteomes" id="UP001500837">
    <property type="component" value="Unassembled WGS sequence"/>
</dbReference>
<name>A0AAV3S7Y5_9EURY</name>
<keyword evidence="1" id="KW-0812">Transmembrane</keyword>
<organism evidence="2 3">
    <name type="scientific">Halarchaeum salinum</name>
    <dbReference type="NCBI Taxonomy" id="489912"/>
    <lineage>
        <taxon>Archaea</taxon>
        <taxon>Methanobacteriati</taxon>
        <taxon>Methanobacteriota</taxon>
        <taxon>Stenosarchaea group</taxon>
        <taxon>Halobacteria</taxon>
        <taxon>Halobacteriales</taxon>
        <taxon>Halobacteriaceae</taxon>
    </lineage>
</organism>
<keyword evidence="1" id="KW-1133">Transmembrane helix</keyword>
<evidence type="ECO:0000256" key="1">
    <source>
        <dbReference type="SAM" id="Phobius"/>
    </source>
</evidence>
<dbReference type="AlphaFoldDB" id="A0AAV3S7Y5"/>
<feature type="transmembrane region" description="Helical" evidence="1">
    <location>
        <begin position="49"/>
        <end position="68"/>
    </location>
</feature>
<protein>
    <submittedName>
        <fullName evidence="2">Uncharacterized protein</fullName>
    </submittedName>
</protein>
<keyword evidence="1" id="KW-0472">Membrane</keyword>
<accession>A0AAV3S7Y5</accession>
<dbReference type="EMBL" id="BAAABL010000058">
    <property type="protein sequence ID" value="GAA0305634.1"/>
    <property type="molecule type" value="Genomic_DNA"/>
</dbReference>
<comment type="caution">
    <text evidence="2">The sequence shown here is derived from an EMBL/GenBank/DDBJ whole genome shotgun (WGS) entry which is preliminary data.</text>
</comment>
<reference evidence="2 3" key="1">
    <citation type="journal article" date="2019" name="Int. J. Syst. Evol. Microbiol.">
        <title>The Global Catalogue of Microorganisms (GCM) 10K type strain sequencing project: providing services to taxonomists for standard genome sequencing and annotation.</title>
        <authorList>
            <consortium name="The Broad Institute Genomics Platform"/>
            <consortium name="The Broad Institute Genome Sequencing Center for Infectious Disease"/>
            <person name="Wu L."/>
            <person name="Ma J."/>
        </authorList>
    </citation>
    <scope>NUCLEOTIDE SEQUENCE [LARGE SCALE GENOMIC DNA]</scope>
    <source>
        <strain evidence="2 3">JCM 16330</strain>
    </source>
</reference>
<proteinExistence type="predicted"/>